<dbReference type="EMBL" id="CAXAMN010025395">
    <property type="protein sequence ID" value="CAK9094868.1"/>
    <property type="molecule type" value="Genomic_DNA"/>
</dbReference>
<proteinExistence type="predicted"/>
<evidence type="ECO:0000313" key="2">
    <source>
        <dbReference type="Proteomes" id="UP001642484"/>
    </source>
</evidence>
<protein>
    <submittedName>
        <fullName evidence="1">Uncharacterized protein</fullName>
    </submittedName>
</protein>
<reference evidence="1 2" key="1">
    <citation type="submission" date="2024-02" db="EMBL/GenBank/DDBJ databases">
        <authorList>
            <person name="Chen Y."/>
            <person name="Shah S."/>
            <person name="Dougan E. K."/>
            <person name="Thang M."/>
            <person name="Chan C."/>
        </authorList>
    </citation>
    <scope>NUCLEOTIDE SEQUENCE [LARGE SCALE GENOMIC DNA]</scope>
</reference>
<gene>
    <name evidence="1" type="ORF">CCMP2556_LOCUS45223</name>
</gene>
<sequence length="123" mass="13951">MLDMAIDCANSDETQGSDTGANIFCRSLTKVLLSQRDELEGGDRLLLPMHTLLQRADGEGAHSMKTMVHQVLRRITMRHFRGLAWRLDWSTLELQVHVANLQEFQESCAPYLNKEAVSTFKGF</sequence>
<comment type="caution">
    <text evidence="1">The sequence shown here is derived from an EMBL/GenBank/DDBJ whole genome shotgun (WGS) entry which is preliminary data.</text>
</comment>
<keyword evidence="2" id="KW-1185">Reference proteome</keyword>
<evidence type="ECO:0000313" key="1">
    <source>
        <dbReference type="EMBL" id="CAK9094868.1"/>
    </source>
</evidence>
<accession>A0ABP0R501</accession>
<organism evidence="1 2">
    <name type="scientific">Durusdinium trenchii</name>
    <dbReference type="NCBI Taxonomy" id="1381693"/>
    <lineage>
        <taxon>Eukaryota</taxon>
        <taxon>Sar</taxon>
        <taxon>Alveolata</taxon>
        <taxon>Dinophyceae</taxon>
        <taxon>Suessiales</taxon>
        <taxon>Symbiodiniaceae</taxon>
        <taxon>Durusdinium</taxon>
    </lineage>
</organism>
<dbReference type="Proteomes" id="UP001642484">
    <property type="component" value="Unassembled WGS sequence"/>
</dbReference>
<name>A0ABP0R501_9DINO</name>